<dbReference type="EMBL" id="CM031835">
    <property type="protein sequence ID" value="KAG6688008.1"/>
    <property type="molecule type" value="Genomic_DNA"/>
</dbReference>
<sequence length="202" mass="22977">MRKRETKKKGGRKSSVTELLETPLPMPTPSSPSPPNVSPKSAFFMTNKKNTASASASKFDEDALLPTPLKALSSISDLKDLASSRLDHLKHHIDHSHSEILKDLDASQSRLHKRFKIQTQACQQVMDEAEKEYKKMFERISESREAMKSSWQMHRPVQPVRAKHPLPSFHNPMRNQWMLSGAVLGFRQLRHRLSMPLGNESS</sequence>
<dbReference type="Proteomes" id="UP000811246">
    <property type="component" value="Chromosome 11"/>
</dbReference>
<feature type="compositionally biased region" description="Pro residues" evidence="1">
    <location>
        <begin position="24"/>
        <end position="37"/>
    </location>
</feature>
<organism evidence="2 3">
    <name type="scientific">Carya illinoinensis</name>
    <name type="common">Pecan</name>
    <dbReference type="NCBI Taxonomy" id="32201"/>
    <lineage>
        <taxon>Eukaryota</taxon>
        <taxon>Viridiplantae</taxon>
        <taxon>Streptophyta</taxon>
        <taxon>Embryophyta</taxon>
        <taxon>Tracheophyta</taxon>
        <taxon>Spermatophyta</taxon>
        <taxon>Magnoliopsida</taxon>
        <taxon>eudicotyledons</taxon>
        <taxon>Gunneridae</taxon>
        <taxon>Pentapetalae</taxon>
        <taxon>rosids</taxon>
        <taxon>fabids</taxon>
        <taxon>Fagales</taxon>
        <taxon>Juglandaceae</taxon>
        <taxon>Carya</taxon>
    </lineage>
</organism>
<feature type="region of interest" description="Disordered" evidence="1">
    <location>
        <begin position="1"/>
        <end position="42"/>
    </location>
</feature>
<evidence type="ECO:0000313" key="2">
    <source>
        <dbReference type="EMBL" id="KAG6688008.1"/>
    </source>
</evidence>
<protein>
    <submittedName>
        <fullName evidence="2">Uncharacterized protein</fullName>
    </submittedName>
</protein>
<dbReference type="PANTHER" id="PTHR37371">
    <property type="entry name" value="OS08G0180400 PROTEIN"/>
    <property type="match status" value="1"/>
</dbReference>
<reference evidence="2" key="1">
    <citation type="submission" date="2021-01" db="EMBL/GenBank/DDBJ databases">
        <authorList>
            <person name="Lovell J.T."/>
            <person name="Bentley N."/>
            <person name="Bhattarai G."/>
            <person name="Jenkins J.W."/>
            <person name="Sreedasyam A."/>
            <person name="Alarcon Y."/>
            <person name="Bock C."/>
            <person name="Boston L."/>
            <person name="Carlson J."/>
            <person name="Cervantes K."/>
            <person name="Clermont K."/>
            <person name="Krom N."/>
            <person name="Kubenka K."/>
            <person name="Mamidi S."/>
            <person name="Mattison C."/>
            <person name="Monteros M."/>
            <person name="Pisani C."/>
            <person name="Plott C."/>
            <person name="Rajasekar S."/>
            <person name="Rhein H.S."/>
            <person name="Rohla C."/>
            <person name="Song M."/>
            <person name="Hilaire R.S."/>
            <person name="Shu S."/>
            <person name="Wells L."/>
            <person name="Wang X."/>
            <person name="Webber J."/>
            <person name="Heerema R.J."/>
            <person name="Klein P."/>
            <person name="Conner P."/>
            <person name="Grauke L."/>
            <person name="Grimwood J."/>
            <person name="Schmutz J."/>
            <person name="Randall J.J."/>
        </authorList>
    </citation>
    <scope>NUCLEOTIDE SEQUENCE</scope>
    <source>
        <tissue evidence="2">Leaf</tissue>
    </source>
</reference>
<evidence type="ECO:0000256" key="1">
    <source>
        <dbReference type="SAM" id="MobiDB-lite"/>
    </source>
</evidence>
<gene>
    <name evidence="2" type="ORF">I3842_11G103200</name>
</gene>
<dbReference type="PANTHER" id="PTHR37371:SF1">
    <property type="entry name" value="KINESIN-LIKE PROTEIN"/>
    <property type="match status" value="1"/>
</dbReference>
<feature type="compositionally biased region" description="Basic residues" evidence="1">
    <location>
        <begin position="1"/>
        <end position="12"/>
    </location>
</feature>
<name>A0A922DPX6_CARIL</name>
<accession>A0A922DPX6</accession>
<evidence type="ECO:0000313" key="3">
    <source>
        <dbReference type="Proteomes" id="UP000811246"/>
    </source>
</evidence>
<dbReference type="AlphaFoldDB" id="A0A922DPX6"/>
<comment type="caution">
    <text evidence="2">The sequence shown here is derived from an EMBL/GenBank/DDBJ whole genome shotgun (WGS) entry which is preliminary data.</text>
</comment>
<proteinExistence type="predicted"/>